<dbReference type="Proteomes" id="UP001162060">
    <property type="component" value="Unassembled WGS sequence"/>
</dbReference>
<dbReference type="EMBL" id="CAKLBY020000078">
    <property type="protein sequence ID" value="CAK7924800.1"/>
    <property type="molecule type" value="Genomic_DNA"/>
</dbReference>
<sequence length="46" mass="5158">MAKSSPQQHVHVPKKSAFHVKRNAIYERASGTTKGLDWSFRDTGDS</sequence>
<evidence type="ECO:0000313" key="2">
    <source>
        <dbReference type="Proteomes" id="UP001162060"/>
    </source>
</evidence>
<evidence type="ECO:0000313" key="1">
    <source>
        <dbReference type="EMBL" id="CAK7924800.1"/>
    </source>
</evidence>
<reference evidence="1" key="1">
    <citation type="submission" date="2024-01" db="EMBL/GenBank/DDBJ databases">
        <authorList>
            <person name="Webb A."/>
        </authorList>
    </citation>
    <scope>NUCLEOTIDE SEQUENCE</scope>
    <source>
        <strain evidence="1">Pm1</strain>
    </source>
</reference>
<organism evidence="1 2">
    <name type="scientific">Peronospora matthiolae</name>
    <dbReference type="NCBI Taxonomy" id="2874970"/>
    <lineage>
        <taxon>Eukaryota</taxon>
        <taxon>Sar</taxon>
        <taxon>Stramenopiles</taxon>
        <taxon>Oomycota</taxon>
        <taxon>Peronosporomycetes</taxon>
        <taxon>Peronosporales</taxon>
        <taxon>Peronosporaceae</taxon>
        <taxon>Peronospora</taxon>
    </lineage>
</organism>
<name>A0AAV1TRC5_9STRA</name>
<proteinExistence type="predicted"/>
<dbReference type="AlphaFoldDB" id="A0AAV1TRC5"/>
<accession>A0AAV1TRC5</accession>
<protein>
    <submittedName>
        <fullName evidence="1">Uncharacterized protein</fullName>
    </submittedName>
</protein>
<comment type="caution">
    <text evidence="1">The sequence shown here is derived from an EMBL/GenBank/DDBJ whole genome shotgun (WGS) entry which is preliminary data.</text>
</comment>
<gene>
    <name evidence="1" type="ORF">PM001_LOCUS9950</name>
</gene>